<evidence type="ECO:0000259" key="4">
    <source>
        <dbReference type="SMART" id="SM00761"/>
    </source>
</evidence>
<dbReference type="Gramene" id="PAN17827">
    <property type="protein sequence ID" value="PAN17827"/>
    <property type="gene ID" value="PAHAL_3G157600"/>
</dbReference>
<evidence type="ECO:0000313" key="5">
    <source>
        <dbReference type="EMBL" id="PAN17827.1"/>
    </source>
</evidence>
<comment type="subcellular location">
    <subcellularLocation>
        <location evidence="2">Nucleus</location>
    </subcellularLocation>
</comment>
<feature type="compositionally biased region" description="Basic and acidic residues" evidence="3">
    <location>
        <begin position="854"/>
        <end position="872"/>
    </location>
</feature>
<feature type="domain" description="Histone deacetylase interacting" evidence="4">
    <location>
        <begin position="295"/>
        <end position="395"/>
    </location>
</feature>
<dbReference type="PANTHER" id="PTHR12346">
    <property type="entry name" value="SIN3B-RELATED"/>
    <property type="match status" value="1"/>
</dbReference>
<feature type="compositionally biased region" description="Polar residues" evidence="3">
    <location>
        <begin position="841"/>
        <end position="853"/>
    </location>
</feature>
<dbReference type="AlphaFoldDB" id="A0A2S3H925"/>
<evidence type="ECO:0000256" key="2">
    <source>
        <dbReference type="PROSITE-ProRule" id="PRU00810"/>
    </source>
</evidence>
<dbReference type="PROSITE" id="PS51477">
    <property type="entry name" value="PAH"/>
    <property type="match status" value="1"/>
</dbReference>
<dbReference type="GO" id="GO:0000118">
    <property type="term" value="C:histone deacetylase complex"/>
    <property type="evidence" value="ECO:0007669"/>
    <property type="project" value="TreeGrafter"/>
</dbReference>
<gene>
    <name evidence="5" type="ORF">PAHAL_3G157600</name>
</gene>
<dbReference type="Pfam" id="PF16879">
    <property type="entry name" value="Sin3a_C"/>
    <property type="match status" value="1"/>
</dbReference>
<dbReference type="InterPro" id="IPR031693">
    <property type="entry name" value="Sin3_C"/>
</dbReference>
<feature type="region of interest" description="Disordered" evidence="3">
    <location>
        <begin position="841"/>
        <end position="904"/>
    </location>
</feature>
<dbReference type="InterPro" id="IPR039774">
    <property type="entry name" value="Sin3-like"/>
</dbReference>
<reference evidence="5" key="1">
    <citation type="submission" date="2018-04" db="EMBL/GenBank/DDBJ databases">
        <title>WGS assembly of Panicum hallii.</title>
        <authorList>
            <person name="Lovell J."/>
            <person name="Jenkins J."/>
            <person name="Lowry D."/>
            <person name="Mamidi S."/>
            <person name="Sreedasyam A."/>
            <person name="Weng X."/>
            <person name="Barry K."/>
            <person name="Bonette J."/>
            <person name="Campitelli B."/>
            <person name="Daum C."/>
            <person name="Gordon S."/>
            <person name="Gould B."/>
            <person name="Lipzen A."/>
            <person name="Macqueen A."/>
            <person name="Palacio-Mejia J."/>
            <person name="Plott C."/>
            <person name="Shakirov E."/>
            <person name="Shu S."/>
            <person name="Yoshinaga Y."/>
            <person name="Zane M."/>
            <person name="Rokhsar D."/>
            <person name="Grimwood J."/>
            <person name="Schmutz J."/>
            <person name="Juenger T."/>
        </authorList>
    </citation>
    <scope>NUCLEOTIDE SEQUENCE [LARGE SCALE GENOMIC DNA]</scope>
    <source>
        <strain evidence="5">FIL2</strain>
    </source>
</reference>
<name>A0A2S3H925_9POAL</name>
<keyword evidence="1" id="KW-0678">Repressor</keyword>
<dbReference type="Gramene" id="PAN17826">
    <property type="protein sequence ID" value="PAN17826"/>
    <property type="gene ID" value="PAHAL_3G157600"/>
</dbReference>
<protein>
    <recommendedName>
        <fullName evidence="4">Histone deacetylase interacting domain-containing protein</fullName>
    </recommendedName>
</protein>
<dbReference type="GO" id="GO:0000785">
    <property type="term" value="C:chromatin"/>
    <property type="evidence" value="ECO:0007669"/>
    <property type="project" value="TreeGrafter"/>
</dbReference>
<dbReference type="Pfam" id="PF08295">
    <property type="entry name" value="Sin3_corepress"/>
    <property type="match status" value="1"/>
</dbReference>
<keyword evidence="2" id="KW-0539">Nucleus</keyword>
<evidence type="ECO:0000256" key="3">
    <source>
        <dbReference type="SAM" id="MobiDB-lite"/>
    </source>
</evidence>
<dbReference type="PANTHER" id="PTHR12346:SF25">
    <property type="entry name" value="OS05G0588700 PROTEIN"/>
    <property type="match status" value="1"/>
</dbReference>
<organism evidence="5">
    <name type="scientific">Panicum hallii</name>
    <dbReference type="NCBI Taxonomy" id="206008"/>
    <lineage>
        <taxon>Eukaryota</taxon>
        <taxon>Viridiplantae</taxon>
        <taxon>Streptophyta</taxon>
        <taxon>Embryophyta</taxon>
        <taxon>Tracheophyta</taxon>
        <taxon>Spermatophyta</taxon>
        <taxon>Magnoliopsida</taxon>
        <taxon>Liliopsida</taxon>
        <taxon>Poales</taxon>
        <taxon>Poaceae</taxon>
        <taxon>PACMAD clade</taxon>
        <taxon>Panicoideae</taxon>
        <taxon>Panicodae</taxon>
        <taxon>Paniceae</taxon>
        <taxon>Panicinae</taxon>
        <taxon>Panicum</taxon>
        <taxon>Panicum sect. Panicum</taxon>
    </lineage>
</organism>
<dbReference type="InterPro" id="IPR003822">
    <property type="entry name" value="PAH"/>
</dbReference>
<dbReference type="GO" id="GO:0003714">
    <property type="term" value="F:transcription corepressor activity"/>
    <property type="evidence" value="ECO:0007669"/>
    <property type="project" value="InterPro"/>
</dbReference>
<evidence type="ECO:0000256" key="1">
    <source>
        <dbReference type="ARBA" id="ARBA00022491"/>
    </source>
</evidence>
<dbReference type="EMBL" id="CM008048">
    <property type="protein sequence ID" value="PAN17826.1"/>
    <property type="molecule type" value="Genomic_DNA"/>
</dbReference>
<dbReference type="SMART" id="SM00761">
    <property type="entry name" value="HDAC_interact"/>
    <property type="match status" value="1"/>
</dbReference>
<sequence>MVQGMAPSGEPGGEDLHKRALENHRKEAVGFLILAKSILSDDAYKDLIKTSQEIVKRSSCTEGGITAKKCEEILSEVFAGQTHVLKAFHLFLAGRDPFHDHDSQQSLQLALSFLSKVKESPCISHEDYNDLIATLTQFIVTKTVGVEDVYRKVKRAMYWCPEFIQIFENFLSDSPRVTLPNEQSHRSPKTSPTDKAVLCFTPDANHSLDGNRTKTTNIKCNVSQVGHPHDQDHEETEYNVRQRHTQRILDSFETPTTGNGESLLAEEYEGDKTDPLPDWSSSRENELPPKVNLDMCTRCTTSYYLLPKNCLTLKSSYRTELGQSIFNDTLVSATSGREDCFKFRTKNHYEENIFKCEDDMFESDMLLQRYKATADFIGNLQDNVDSAMKIQEYLTPLHRRCIEQLYDEHGLDMLDALWEKIDTSTALVILHSRLNQKIDDLSEARLSLNKTCSNIIASNYHRSLDHRSSSFKQLDKRRMSPKALLAEAREINMARLNNGNRHVSSACNNQSSLILEHVPKDTELHIHNDIDRMVRRATKSCPSEQKPMMIWTKLVQPFVSINCQLPESNGTVAPKEACEHCGLGKKFLRSIPESSFANNIPLSSMRGGYLVNTPNRSASIHDACQTEIEEGEFIPDVGNIQLGSMLEPENGAASYDVPDPSEAGSSFRCSGSSIYDQGNKSEVHHESREGCNVEMGSLAYSKRPAEPHDVNGGIPCCSLVVLLRLHQILCERLLVAKVLSAKARDKAPSRGSGTCDVYAGFKEELFNLLTGSTNSSNFEKYCLTFLGPKSYVLFTLNEVMGRVIKQLCKICPGAEDSSLLQPHEGARGPDPSKYISRHQNAIRSPARPTNGSLEQDHHEEGEKGSKPLDDTGKPMQNHFQRRKKRKLEAGIASISQPGADGLNS</sequence>
<dbReference type="EMBL" id="CM008048">
    <property type="protein sequence ID" value="PAN17827.1"/>
    <property type="molecule type" value="Genomic_DNA"/>
</dbReference>
<dbReference type="InterPro" id="IPR013194">
    <property type="entry name" value="HDAC_interact_dom"/>
</dbReference>
<accession>A0A2S3H925</accession>
<proteinExistence type="predicted"/>
<dbReference type="GO" id="GO:0000122">
    <property type="term" value="P:negative regulation of transcription by RNA polymerase II"/>
    <property type="evidence" value="ECO:0007669"/>
    <property type="project" value="TreeGrafter"/>
</dbReference>
<feature type="region of interest" description="Disordered" evidence="3">
    <location>
        <begin position="248"/>
        <end position="287"/>
    </location>
</feature>
<dbReference type="Proteomes" id="UP000243499">
    <property type="component" value="Chromosome 3"/>
</dbReference>
<feature type="compositionally biased region" description="Basic and acidic residues" evidence="3">
    <location>
        <begin position="270"/>
        <end position="287"/>
    </location>
</feature>